<gene>
    <name evidence="2" type="ORF">VNO77_16469</name>
</gene>
<evidence type="ECO:0000313" key="2">
    <source>
        <dbReference type="EMBL" id="KAK7345856.1"/>
    </source>
</evidence>
<accession>A0AAN9M127</accession>
<keyword evidence="1" id="KW-1133">Transmembrane helix</keyword>
<evidence type="ECO:0000313" key="3">
    <source>
        <dbReference type="Proteomes" id="UP001367508"/>
    </source>
</evidence>
<dbReference type="Proteomes" id="UP001367508">
    <property type="component" value="Unassembled WGS sequence"/>
</dbReference>
<protein>
    <submittedName>
        <fullName evidence="2">Uncharacterized protein</fullName>
    </submittedName>
</protein>
<keyword evidence="3" id="KW-1185">Reference proteome</keyword>
<dbReference type="SUPFAM" id="SSF81837">
    <property type="entry name" value="BEACH domain"/>
    <property type="match status" value="1"/>
</dbReference>
<feature type="transmembrane region" description="Helical" evidence="1">
    <location>
        <begin position="80"/>
        <end position="104"/>
    </location>
</feature>
<keyword evidence="1" id="KW-0472">Membrane</keyword>
<sequence length="127" mass="14775">MIEAIRFPPRPPWYGAFARSLETKLDIASFYKEANFRYKSWDDLDVPKFYYGSHSSSAGIVLFYLLCLATLIYRIKNFRVASLTMLIVSSKVFCSVILSVFNALKLLNSWAMQKYLVTHIRGREERC</sequence>
<dbReference type="AlphaFoldDB" id="A0AAN9M127"/>
<proteinExistence type="predicted"/>
<dbReference type="InterPro" id="IPR036372">
    <property type="entry name" value="BEACH_dom_sf"/>
</dbReference>
<feature type="transmembrane region" description="Helical" evidence="1">
    <location>
        <begin position="49"/>
        <end position="73"/>
    </location>
</feature>
<organism evidence="2 3">
    <name type="scientific">Canavalia gladiata</name>
    <name type="common">Sword bean</name>
    <name type="synonym">Dolichos gladiatus</name>
    <dbReference type="NCBI Taxonomy" id="3824"/>
    <lineage>
        <taxon>Eukaryota</taxon>
        <taxon>Viridiplantae</taxon>
        <taxon>Streptophyta</taxon>
        <taxon>Embryophyta</taxon>
        <taxon>Tracheophyta</taxon>
        <taxon>Spermatophyta</taxon>
        <taxon>Magnoliopsida</taxon>
        <taxon>eudicotyledons</taxon>
        <taxon>Gunneridae</taxon>
        <taxon>Pentapetalae</taxon>
        <taxon>rosids</taxon>
        <taxon>fabids</taxon>
        <taxon>Fabales</taxon>
        <taxon>Fabaceae</taxon>
        <taxon>Papilionoideae</taxon>
        <taxon>50 kb inversion clade</taxon>
        <taxon>NPAAA clade</taxon>
        <taxon>indigoferoid/millettioid clade</taxon>
        <taxon>Phaseoleae</taxon>
        <taxon>Canavalia</taxon>
    </lineage>
</organism>
<dbReference type="Gene3D" id="1.10.1540.10">
    <property type="entry name" value="BEACH domain"/>
    <property type="match status" value="1"/>
</dbReference>
<name>A0AAN9M127_CANGL</name>
<keyword evidence="1" id="KW-0812">Transmembrane</keyword>
<dbReference type="EMBL" id="JAYMYQ010000003">
    <property type="protein sequence ID" value="KAK7345856.1"/>
    <property type="molecule type" value="Genomic_DNA"/>
</dbReference>
<reference evidence="2 3" key="1">
    <citation type="submission" date="2024-01" db="EMBL/GenBank/DDBJ databases">
        <title>The genomes of 5 underutilized Papilionoideae crops provide insights into root nodulation and disease resistanc.</title>
        <authorList>
            <person name="Jiang F."/>
        </authorList>
    </citation>
    <scope>NUCLEOTIDE SEQUENCE [LARGE SCALE GENOMIC DNA]</scope>
    <source>
        <strain evidence="2">LVBAO_FW01</strain>
        <tissue evidence="2">Leaves</tissue>
    </source>
</reference>
<evidence type="ECO:0000256" key="1">
    <source>
        <dbReference type="SAM" id="Phobius"/>
    </source>
</evidence>
<comment type="caution">
    <text evidence="2">The sequence shown here is derived from an EMBL/GenBank/DDBJ whole genome shotgun (WGS) entry which is preliminary data.</text>
</comment>